<dbReference type="Proteomes" id="UP001141434">
    <property type="component" value="Unassembled WGS sequence"/>
</dbReference>
<dbReference type="GO" id="GO:0008237">
    <property type="term" value="F:metallopeptidase activity"/>
    <property type="evidence" value="ECO:0007669"/>
    <property type="project" value="InterPro"/>
</dbReference>
<dbReference type="OrthoDB" id="4306934at2759"/>
<dbReference type="EMBL" id="JAPMSZ010000004">
    <property type="protein sequence ID" value="KAJ5104696.1"/>
    <property type="molecule type" value="Genomic_DNA"/>
</dbReference>
<sequence length="311" mass="36199">MFLGFIQGHSLLKQDQSKYAMNQWGITWDPSCRDLNPTNKKETKQDFVKRAWAGAMELRPLSPKAQEEINKEDPAYVQFFALDWSKEGVGRIQSVLKHLALRANADPGTKRRPSELRSTIDINCKDKWMEDDKDECHKTLAFLENQTDPDDDTEWANSILNFCPDIWSLPRYDRLKTAAQVNEAYEQGVSAADYMLVRRNMYQDPSWYGTDATTVAPESTHVFWIGSTNEENERDICYDVDEIRGLQKCAEMAWRKGHPIPDNHRVTWNAPSYQNYLEYGRFVELMEKDLWPKKLKPVMLPVRYRQQGCCG</sequence>
<accession>A0A9W9FQS8</accession>
<comment type="caution">
    <text evidence="1">The sequence shown here is derived from an EMBL/GenBank/DDBJ whole genome shotgun (WGS) entry which is preliminary data.</text>
</comment>
<protein>
    <submittedName>
        <fullName evidence="1">Uncharacterized protein</fullName>
    </submittedName>
</protein>
<reference evidence="1" key="2">
    <citation type="journal article" date="2023" name="IMA Fungus">
        <title>Comparative genomic study of the Penicillium genus elucidates a diverse pangenome and 15 lateral gene transfer events.</title>
        <authorList>
            <person name="Petersen C."/>
            <person name="Sorensen T."/>
            <person name="Nielsen M.R."/>
            <person name="Sondergaard T.E."/>
            <person name="Sorensen J.L."/>
            <person name="Fitzpatrick D.A."/>
            <person name="Frisvad J.C."/>
            <person name="Nielsen K.L."/>
        </authorList>
    </citation>
    <scope>NUCLEOTIDE SEQUENCE</scope>
    <source>
        <strain evidence="1">IBT 34128</strain>
    </source>
</reference>
<organism evidence="1 2">
    <name type="scientific">Penicillium alfredii</name>
    <dbReference type="NCBI Taxonomy" id="1506179"/>
    <lineage>
        <taxon>Eukaryota</taxon>
        <taxon>Fungi</taxon>
        <taxon>Dikarya</taxon>
        <taxon>Ascomycota</taxon>
        <taxon>Pezizomycotina</taxon>
        <taxon>Eurotiomycetes</taxon>
        <taxon>Eurotiomycetidae</taxon>
        <taxon>Eurotiales</taxon>
        <taxon>Aspergillaceae</taxon>
        <taxon>Penicillium</taxon>
    </lineage>
</organism>
<reference evidence="1" key="1">
    <citation type="submission" date="2022-11" db="EMBL/GenBank/DDBJ databases">
        <authorList>
            <person name="Petersen C."/>
        </authorList>
    </citation>
    <scope>NUCLEOTIDE SEQUENCE</scope>
    <source>
        <strain evidence="1">IBT 34128</strain>
    </source>
</reference>
<dbReference type="Gene3D" id="3.40.390.10">
    <property type="entry name" value="Collagenase (Catalytic Domain)"/>
    <property type="match status" value="1"/>
</dbReference>
<dbReference type="RefSeq" id="XP_056513692.1">
    <property type="nucleotide sequence ID" value="XM_056652625.1"/>
</dbReference>
<name>A0A9W9FQS8_9EURO</name>
<evidence type="ECO:0000313" key="1">
    <source>
        <dbReference type="EMBL" id="KAJ5104696.1"/>
    </source>
</evidence>
<proteinExistence type="predicted"/>
<dbReference type="AlphaFoldDB" id="A0A9W9FQS8"/>
<dbReference type="GeneID" id="81391793"/>
<evidence type="ECO:0000313" key="2">
    <source>
        <dbReference type="Proteomes" id="UP001141434"/>
    </source>
</evidence>
<keyword evidence="2" id="KW-1185">Reference proteome</keyword>
<gene>
    <name evidence="1" type="ORF">NUU61_002043</name>
</gene>
<dbReference type="InterPro" id="IPR024079">
    <property type="entry name" value="MetalloPept_cat_dom_sf"/>
</dbReference>